<dbReference type="EMBL" id="LAZR01002259">
    <property type="protein sequence ID" value="KKN32329.1"/>
    <property type="molecule type" value="Genomic_DNA"/>
</dbReference>
<dbReference type="AlphaFoldDB" id="A0A0F9PQ64"/>
<reference evidence="1" key="1">
    <citation type="journal article" date="2015" name="Nature">
        <title>Complex archaea that bridge the gap between prokaryotes and eukaryotes.</title>
        <authorList>
            <person name="Spang A."/>
            <person name="Saw J.H."/>
            <person name="Jorgensen S.L."/>
            <person name="Zaremba-Niedzwiedzka K."/>
            <person name="Martijn J."/>
            <person name="Lind A.E."/>
            <person name="van Eijk R."/>
            <person name="Schleper C."/>
            <person name="Guy L."/>
            <person name="Ettema T.J."/>
        </authorList>
    </citation>
    <scope>NUCLEOTIDE SEQUENCE</scope>
</reference>
<evidence type="ECO:0000313" key="1">
    <source>
        <dbReference type="EMBL" id="KKN32329.1"/>
    </source>
</evidence>
<comment type="caution">
    <text evidence="1">The sequence shown here is derived from an EMBL/GenBank/DDBJ whole genome shotgun (WGS) entry which is preliminary data.</text>
</comment>
<protein>
    <recommendedName>
        <fullName evidence="2">DUF2188 domain-containing protein</fullName>
    </recommendedName>
</protein>
<evidence type="ECO:0008006" key="2">
    <source>
        <dbReference type="Google" id="ProtNLM"/>
    </source>
</evidence>
<proteinExistence type="predicted"/>
<accession>A0A0F9PQ64</accession>
<gene>
    <name evidence="1" type="ORF">LCGC14_0814780</name>
</gene>
<name>A0A0F9PQ64_9ZZZZ</name>
<sequence length="49" mass="5577">MAKQDNQFCVEVYSCGRWVAVAWFPTEKEAAICAAQRVGKVRKMARKTL</sequence>
<organism evidence="1">
    <name type="scientific">marine sediment metagenome</name>
    <dbReference type="NCBI Taxonomy" id="412755"/>
    <lineage>
        <taxon>unclassified sequences</taxon>
        <taxon>metagenomes</taxon>
        <taxon>ecological metagenomes</taxon>
    </lineage>
</organism>